<feature type="compositionally biased region" description="Low complexity" evidence="2">
    <location>
        <begin position="514"/>
        <end position="523"/>
    </location>
</feature>
<feature type="coiled-coil region" evidence="1">
    <location>
        <begin position="234"/>
        <end position="261"/>
    </location>
</feature>
<evidence type="ECO:0000313" key="3">
    <source>
        <dbReference type="EMBL" id="KAK8145371.1"/>
    </source>
</evidence>
<feature type="region of interest" description="Disordered" evidence="2">
    <location>
        <begin position="1"/>
        <end position="55"/>
    </location>
</feature>
<feature type="compositionally biased region" description="Polar residues" evidence="2">
    <location>
        <begin position="761"/>
        <end position="770"/>
    </location>
</feature>
<feature type="region of interest" description="Disordered" evidence="2">
    <location>
        <begin position="614"/>
        <end position="716"/>
    </location>
</feature>
<keyword evidence="4" id="KW-1185">Reference proteome</keyword>
<evidence type="ECO:0000313" key="4">
    <source>
        <dbReference type="Proteomes" id="UP001397290"/>
    </source>
</evidence>
<evidence type="ECO:0000256" key="2">
    <source>
        <dbReference type="SAM" id="MobiDB-lite"/>
    </source>
</evidence>
<keyword evidence="1" id="KW-0175">Coiled coil</keyword>
<protein>
    <submittedName>
        <fullName evidence="3">Uncharacterized protein</fullName>
    </submittedName>
</protein>
<dbReference type="AlphaFoldDB" id="A0AAW0RU54"/>
<sequence length="1092" mass="114335">MATTPTGAPAPRHARQDSNGSIPPLRPQASSPTLTNPDMILPDYDESQHSSLQHPSVAWGSMPLDADLMFDFPEAVDSSSAYPLNTPIIYGNGTMLSDIGEVTEVESNVGGPTRQLSARSNRSRRSNHSDDNLTPRISPPANAARKQTLRRAPDANAQDNRSSIDSVHTISTHHDGAFADFDDTISVGDSNFQGDDEDSVASSYLDEHTLPRGALAHKSGLSLNQDRYSTSSISRRAEQILANAKRRLTTMEGNLSRARTLGYSSVSDGSTPSPIRTPNSPAFRVPVHARNISDNNIATPNQNAMPPRSASALGAAGGYRRPLPLSRSADAITRTNHGISQHPLDLALEPLNEDDGAQDEDSSDSTQVARYASPTFNGYGDGGIVRSASAAQMRGIQDQMNGLKGKIYSLREQAAADSMKRRSLQSLRSPSLFTNARVDGQGSDLKAVQAQGPESPSLGSPFRPEFAKEDDSSPPAPEEQSTPPWKRADRDLVVARSSPMQNLHQAYLQDENTPPKTKAAAAKQKFDELEQSGYADDNDDLHTENGDAGDWAEDPTEQPAEERAVEDLAADTASESGDSLYHEAYQHPVSHEDREDAFDYEHFFLHSAMGHVSRQSYRNPGDDSGSECSGDSVETTRAAPTTAFGRPRRPSLDTMTSVDSFATAREGADSRASTVDTLEDGYESPIIGIGQLRSQTNKRSSSEDSRSSKERHSHRNAFQYRPAAMASAAVCYPQRLGLHRPSVSSFESIGTNRSFPLINKSRLSGNTTPRDSPENMIHGMRSPPQSRRSSMNEHVLAKMSNLSSAGSANGSVNGSATGSVADSVSGPSSGSVGSASSANGSARGLAHGYSGSTNGGTLNGSHAVAPPSPTMQPLTGEDQAAVDLLLASIQKCALGLRDTTPSGFKMHDTYRRRLEAARQILDVTSHRHGLMGTYGLASSRHPLRSRQAGKALAAAGRQGGVRAPPRAARRRAAASLLLCGAGLCAVGRGRGVPVRGAAGGAGAGVDARVGAGRGAGAAGDPGGGGAGDELDPAGADVVGAAGAAGGAVGGAGGAGGVGVVARLAGERAGRGCAGGPRERLRGAGKGDLVEGV</sequence>
<comment type="caution">
    <text evidence="3">The sequence shown here is derived from an EMBL/GenBank/DDBJ whole genome shotgun (WGS) entry which is preliminary data.</text>
</comment>
<feature type="region of interest" description="Disordered" evidence="2">
    <location>
        <begin position="444"/>
        <end position="590"/>
    </location>
</feature>
<feature type="compositionally biased region" description="Polar residues" evidence="2">
    <location>
        <begin position="262"/>
        <end position="280"/>
    </location>
</feature>
<feature type="compositionally biased region" description="Low complexity" evidence="2">
    <location>
        <begin position="800"/>
        <end position="852"/>
    </location>
</feature>
<feature type="region of interest" description="Disordered" evidence="2">
    <location>
        <begin position="1068"/>
        <end position="1092"/>
    </location>
</feature>
<feature type="region of interest" description="Disordered" evidence="2">
    <location>
        <begin position="105"/>
        <end position="163"/>
    </location>
</feature>
<feature type="region of interest" description="Disordered" evidence="2">
    <location>
        <begin position="262"/>
        <end position="281"/>
    </location>
</feature>
<accession>A0AAW0RU54</accession>
<feature type="region of interest" description="Disordered" evidence="2">
    <location>
        <begin position="757"/>
        <end position="875"/>
    </location>
</feature>
<evidence type="ECO:0000256" key="1">
    <source>
        <dbReference type="SAM" id="Coils"/>
    </source>
</evidence>
<dbReference type="Proteomes" id="UP001397290">
    <property type="component" value="Unassembled WGS sequence"/>
</dbReference>
<feature type="compositionally biased region" description="Low complexity" evidence="2">
    <location>
        <begin position="622"/>
        <end position="632"/>
    </location>
</feature>
<organism evidence="3 4">
    <name type="scientific">Beauveria asiatica</name>
    <dbReference type="NCBI Taxonomy" id="1069075"/>
    <lineage>
        <taxon>Eukaryota</taxon>
        <taxon>Fungi</taxon>
        <taxon>Dikarya</taxon>
        <taxon>Ascomycota</taxon>
        <taxon>Pezizomycotina</taxon>
        <taxon>Sordariomycetes</taxon>
        <taxon>Hypocreomycetidae</taxon>
        <taxon>Hypocreales</taxon>
        <taxon>Cordycipitaceae</taxon>
        <taxon>Beauveria</taxon>
    </lineage>
</organism>
<dbReference type="EMBL" id="JAAHCF010000297">
    <property type="protein sequence ID" value="KAK8145371.1"/>
    <property type="molecule type" value="Genomic_DNA"/>
</dbReference>
<feature type="region of interest" description="Disordered" evidence="2">
    <location>
        <begin position="296"/>
        <end position="318"/>
    </location>
</feature>
<gene>
    <name evidence="3" type="ORF">G3M48_004510</name>
</gene>
<feature type="compositionally biased region" description="Basic and acidic residues" evidence="2">
    <location>
        <begin position="580"/>
        <end position="590"/>
    </location>
</feature>
<name>A0AAW0RU54_9HYPO</name>
<proteinExistence type="predicted"/>
<feature type="compositionally biased region" description="Basic and acidic residues" evidence="2">
    <location>
        <begin position="700"/>
        <end position="710"/>
    </location>
</feature>
<reference evidence="3 4" key="1">
    <citation type="submission" date="2020-02" db="EMBL/GenBank/DDBJ databases">
        <title>Comparative genomics of the hypocrealean fungal genus Beauvera.</title>
        <authorList>
            <person name="Showalter D.N."/>
            <person name="Bushley K.E."/>
            <person name="Rehner S.A."/>
        </authorList>
    </citation>
    <scope>NUCLEOTIDE SEQUENCE [LARGE SCALE GENOMIC DNA]</scope>
    <source>
        <strain evidence="3 4">ARSEF4384</strain>
    </source>
</reference>